<feature type="compositionally biased region" description="Low complexity" evidence="1">
    <location>
        <begin position="40"/>
        <end position="58"/>
    </location>
</feature>
<protein>
    <submittedName>
        <fullName evidence="3">Uncharacterized protein conserved in bacteria</fullName>
    </submittedName>
</protein>
<evidence type="ECO:0000313" key="3">
    <source>
        <dbReference type="EMBL" id="CUO64240.1"/>
    </source>
</evidence>
<dbReference type="Gene3D" id="1.20.1260.10">
    <property type="match status" value="2"/>
</dbReference>
<organism evidence="3 4">
    <name type="scientific">Hungatella hathewayi</name>
    <dbReference type="NCBI Taxonomy" id="154046"/>
    <lineage>
        <taxon>Bacteria</taxon>
        <taxon>Bacillati</taxon>
        <taxon>Bacillota</taxon>
        <taxon>Clostridia</taxon>
        <taxon>Lachnospirales</taxon>
        <taxon>Lachnospiraceae</taxon>
        <taxon>Hungatella</taxon>
    </lineage>
</organism>
<dbReference type="PANTHER" id="PTHR36933">
    <property type="entry name" value="SLL0788 PROTEIN"/>
    <property type="match status" value="1"/>
</dbReference>
<feature type="domain" description="DUF305" evidence="2">
    <location>
        <begin position="107"/>
        <end position="250"/>
    </location>
</feature>
<evidence type="ECO:0000259" key="2">
    <source>
        <dbReference type="Pfam" id="PF03713"/>
    </source>
</evidence>
<sequence>MNKNMKYWATGIIAAIVILAIAAFAAAGSRKKAPIPPAPTEMESSSQTGEQSSGSAESKNSMDHSGHGGSDAASDDDTNRYLQRQDEIMMDMMHDMENIPKTGNASIDFLNGMIPHHESAIEMADSYLEYGGSNEKLKKLAENIKTTQTEEIQQMKDLIKKYEAEGHNDADQESAYLDEYDKMLEHDHSMSKSGTDSLDHAFAEGMIMHHQMAVDMAKSILEYTNYEEIRTLAQNIIDAQEKEIEEMKEFTS</sequence>
<evidence type="ECO:0000313" key="4">
    <source>
        <dbReference type="Proteomes" id="UP000095651"/>
    </source>
</evidence>
<dbReference type="EMBL" id="CYZE01000009">
    <property type="protein sequence ID" value="CUO64240.1"/>
    <property type="molecule type" value="Genomic_DNA"/>
</dbReference>
<dbReference type="PANTHER" id="PTHR36933:SF1">
    <property type="entry name" value="SLL0788 PROTEIN"/>
    <property type="match status" value="1"/>
</dbReference>
<dbReference type="InterPro" id="IPR005183">
    <property type="entry name" value="DUF305_CopM-like"/>
</dbReference>
<gene>
    <name evidence="3" type="ORF">ERS852407_03458</name>
</gene>
<proteinExistence type="predicted"/>
<dbReference type="Proteomes" id="UP000095651">
    <property type="component" value="Unassembled WGS sequence"/>
</dbReference>
<evidence type="ECO:0000256" key="1">
    <source>
        <dbReference type="SAM" id="MobiDB-lite"/>
    </source>
</evidence>
<accession>A0A174GTN8</accession>
<dbReference type="InterPro" id="IPR012347">
    <property type="entry name" value="Ferritin-like"/>
</dbReference>
<reference evidence="3 4" key="1">
    <citation type="submission" date="2015-09" db="EMBL/GenBank/DDBJ databases">
        <authorList>
            <consortium name="Pathogen Informatics"/>
        </authorList>
    </citation>
    <scope>NUCLEOTIDE SEQUENCE [LARGE SCALE GENOMIC DNA]</scope>
    <source>
        <strain evidence="3 4">2789STDY5608850</strain>
    </source>
</reference>
<name>A0A174GTN8_9FIRM</name>
<dbReference type="RefSeq" id="WP_055657041.1">
    <property type="nucleotide sequence ID" value="NZ_CABIXC010000009.1"/>
</dbReference>
<dbReference type="Pfam" id="PF03713">
    <property type="entry name" value="DUF305"/>
    <property type="match status" value="1"/>
</dbReference>
<feature type="region of interest" description="Disordered" evidence="1">
    <location>
        <begin position="31"/>
        <end position="78"/>
    </location>
</feature>
<dbReference type="AlphaFoldDB" id="A0A174GTN8"/>